<evidence type="ECO:0000256" key="1">
    <source>
        <dbReference type="ARBA" id="ARBA00008056"/>
    </source>
</evidence>
<reference evidence="4 5" key="1">
    <citation type="journal article" date="2023" name="IMA Fungus">
        <title>Comparative genomic study of the Penicillium genus elucidates a diverse pangenome and 15 lateral gene transfer events.</title>
        <authorList>
            <person name="Petersen C."/>
            <person name="Sorensen T."/>
            <person name="Nielsen M.R."/>
            <person name="Sondergaard T.E."/>
            <person name="Sorensen J.L."/>
            <person name="Fitzpatrick D.A."/>
            <person name="Frisvad J.C."/>
            <person name="Nielsen K.L."/>
        </authorList>
    </citation>
    <scope>NUCLEOTIDE SEQUENCE [LARGE SCALE GENOMIC DNA]</scope>
    <source>
        <strain evidence="4 5">IBT 29057</strain>
    </source>
</reference>
<evidence type="ECO:0000313" key="4">
    <source>
        <dbReference type="EMBL" id="KAJ5600657.1"/>
    </source>
</evidence>
<keyword evidence="4" id="KW-0223">Dioxygenase</keyword>
<dbReference type="GO" id="GO:0044283">
    <property type="term" value="P:small molecule biosynthetic process"/>
    <property type="evidence" value="ECO:0007669"/>
    <property type="project" value="UniProtKB-ARBA"/>
</dbReference>
<evidence type="ECO:0000259" key="3">
    <source>
        <dbReference type="PROSITE" id="PS51471"/>
    </source>
</evidence>
<keyword evidence="2" id="KW-0408">Iron</keyword>
<name>A0AAD6E4U0_9EURO</name>
<evidence type="ECO:0000256" key="2">
    <source>
        <dbReference type="RuleBase" id="RU003682"/>
    </source>
</evidence>
<gene>
    <name evidence="4" type="ORF">N7450_001724</name>
</gene>
<dbReference type="AlphaFoldDB" id="A0AAD6E4U0"/>
<dbReference type="InterPro" id="IPR050231">
    <property type="entry name" value="Iron_ascorbate_oxido_reductase"/>
</dbReference>
<comment type="similarity">
    <text evidence="1 2">Belongs to the iron/ascorbate-dependent oxidoreductase family.</text>
</comment>
<dbReference type="SUPFAM" id="SSF51197">
    <property type="entry name" value="Clavaminate synthase-like"/>
    <property type="match status" value="1"/>
</dbReference>
<dbReference type="Proteomes" id="UP001216150">
    <property type="component" value="Unassembled WGS sequence"/>
</dbReference>
<dbReference type="Gene3D" id="2.60.120.330">
    <property type="entry name" value="B-lactam Antibiotic, Isopenicillin N Synthase, Chain"/>
    <property type="match status" value="1"/>
</dbReference>
<keyword evidence="5" id="KW-1185">Reference proteome</keyword>
<dbReference type="GO" id="GO:0051213">
    <property type="term" value="F:dioxygenase activity"/>
    <property type="evidence" value="ECO:0007669"/>
    <property type="project" value="UniProtKB-KW"/>
</dbReference>
<keyword evidence="2" id="KW-0560">Oxidoreductase</keyword>
<dbReference type="InterPro" id="IPR026992">
    <property type="entry name" value="DIOX_N"/>
</dbReference>
<feature type="domain" description="Fe2OG dioxygenase" evidence="3">
    <location>
        <begin position="175"/>
        <end position="287"/>
    </location>
</feature>
<evidence type="ECO:0000313" key="5">
    <source>
        <dbReference type="Proteomes" id="UP001216150"/>
    </source>
</evidence>
<comment type="caution">
    <text evidence="4">The sequence shown here is derived from an EMBL/GenBank/DDBJ whole genome shotgun (WGS) entry which is preliminary data.</text>
</comment>
<accession>A0AAD6E4U0</accession>
<dbReference type="EMBL" id="JAQJAC010000001">
    <property type="protein sequence ID" value="KAJ5600657.1"/>
    <property type="molecule type" value="Genomic_DNA"/>
</dbReference>
<organism evidence="4 5">
    <name type="scientific">Penicillium hetheringtonii</name>
    <dbReference type="NCBI Taxonomy" id="911720"/>
    <lineage>
        <taxon>Eukaryota</taxon>
        <taxon>Fungi</taxon>
        <taxon>Dikarya</taxon>
        <taxon>Ascomycota</taxon>
        <taxon>Pezizomycotina</taxon>
        <taxon>Eurotiomycetes</taxon>
        <taxon>Eurotiomycetidae</taxon>
        <taxon>Eurotiales</taxon>
        <taxon>Aspergillaceae</taxon>
        <taxon>Penicillium</taxon>
    </lineage>
</organism>
<dbReference type="PROSITE" id="PS51471">
    <property type="entry name" value="FE2OG_OXY"/>
    <property type="match status" value="1"/>
</dbReference>
<dbReference type="Pfam" id="PF14226">
    <property type="entry name" value="DIOX_N"/>
    <property type="match status" value="1"/>
</dbReference>
<dbReference type="InterPro" id="IPR044861">
    <property type="entry name" value="IPNS-like_FE2OG_OXY"/>
</dbReference>
<protein>
    <submittedName>
        <fullName evidence="4">Oxoglutarate/iron-dependent dioxygenase</fullName>
    </submittedName>
</protein>
<keyword evidence="2" id="KW-0479">Metal-binding</keyword>
<dbReference type="PANTHER" id="PTHR47990">
    <property type="entry name" value="2-OXOGLUTARATE (2OG) AND FE(II)-DEPENDENT OXYGENASE SUPERFAMILY PROTEIN-RELATED"/>
    <property type="match status" value="1"/>
</dbReference>
<dbReference type="GO" id="GO:0046872">
    <property type="term" value="F:metal ion binding"/>
    <property type="evidence" value="ECO:0007669"/>
    <property type="project" value="UniProtKB-KW"/>
</dbReference>
<dbReference type="InterPro" id="IPR005123">
    <property type="entry name" value="Oxoglu/Fe-dep_dioxygenase_dom"/>
</dbReference>
<dbReference type="Pfam" id="PF03171">
    <property type="entry name" value="2OG-FeII_Oxy"/>
    <property type="match status" value="1"/>
</dbReference>
<sequence>MQSEQPPVIDFSHQIRQACERFGFFQLINHDVPVELQHQVIDKCKELFKLPLEIKEKYAKEVDFLICRNPPDIGGYNRGYECLRSQNFEKQGKGDFKEGYYMGKDLSLDDQYVIDKRFGQGPNKYPAELRDPKEFQRVMDEYHEVMTKLAKNLLQVLACTLNLPTNYFDDFCDHPVAALRLLHYPPQDPATTEVEKGKLLYPRPYGIGAHTDFGAVTMLLQDETGGLQVWDNHSSEWVDVTPIAGAYVVNLGNMMMRWTNDRYLSNLHRVINKGGHERFSVPFFFSGNPNYTVECLPSCADPQMGAKYPPVMVHDWMSGRFADTYGSSEGKAFGDLRQEVVAGMDGNRI</sequence>
<proteinExistence type="inferred from homology"/>
<dbReference type="PRINTS" id="PR00682">
    <property type="entry name" value="IPNSYNTHASE"/>
</dbReference>
<dbReference type="InterPro" id="IPR027443">
    <property type="entry name" value="IPNS-like_sf"/>
</dbReference>